<evidence type="ECO:0000313" key="3">
    <source>
        <dbReference type="Proteomes" id="UP000054821"/>
    </source>
</evidence>
<organism evidence="2 3">
    <name type="scientific">Trichoderma gamsii</name>
    <dbReference type="NCBI Taxonomy" id="398673"/>
    <lineage>
        <taxon>Eukaryota</taxon>
        <taxon>Fungi</taxon>
        <taxon>Dikarya</taxon>
        <taxon>Ascomycota</taxon>
        <taxon>Pezizomycotina</taxon>
        <taxon>Sordariomycetes</taxon>
        <taxon>Hypocreomycetidae</taxon>
        <taxon>Hypocreales</taxon>
        <taxon>Hypocreaceae</taxon>
        <taxon>Trichoderma</taxon>
    </lineage>
</organism>
<dbReference type="GeneID" id="29989946"/>
<evidence type="ECO:0000313" key="2">
    <source>
        <dbReference type="EMBL" id="PON24875.1"/>
    </source>
</evidence>
<feature type="compositionally biased region" description="Low complexity" evidence="1">
    <location>
        <begin position="235"/>
        <end position="251"/>
    </location>
</feature>
<dbReference type="EMBL" id="JPDN02000021">
    <property type="protein sequence ID" value="PON24875.1"/>
    <property type="molecule type" value="Genomic_DNA"/>
</dbReference>
<accession>A0A2P4ZKV6</accession>
<gene>
    <name evidence="2" type="ORF">TGAM01_v206383</name>
</gene>
<reference evidence="2 3" key="1">
    <citation type="journal article" date="2016" name="Genome Announc.">
        <title>Draft Whole-Genome Sequence of Trichoderma gamsii T6085, a Promising Biocontrol Agent of Fusarium Head Blight on Wheat.</title>
        <authorList>
            <person name="Baroncelli R."/>
            <person name="Zapparata A."/>
            <person name="Piaggeschi G."/>
            <person name="Sarrocco S."/>
            <person name="Vannacci G."/>
        </authorList>
    </citation>
    <scope>NUCLEOTIDE SEQUENCE [LARGE SCALE GENOMIC DNA]</scope>
    <source>
        <strain evidence="2 3">T6085</strain>
    </source>
</reference>
<keyword evidence="3" id="KW-1185">Reference proteome</keyword>
<name>A0A2P4ZKV6_9HYPO</name>
<feature type="region of interest" description="Disordered" evidence="1">
    <location>
        <begin position="235"/>
        <end position="311"/>
    </location>
</feature>
<comment type="caution">
    <text evidence="2">The sequence shown here is derived from an EMBL/GenBank/DDBJ whole genome shotgun (WGS) entry which is preliminary data.</text>
</comment>
<proteinExistence type="predicted"/>
<dbReference type="RefSeq" id="XP_018656919.1">
    <property type="nucleotide sequence ID" value="XM_018809863.1"/>
</dbReference>
<dbReference type="Proteomes" id="UP000054821">
    <property type="component" value="Unassembled WGS sequence"/>
</dbReference>
<sequence>MASNARNPNHGVVFSSLRPLRDRLMRTGYVLVSEEQESGSEYSGSTCCCCSSCASSCSCDEYTDDDDSEEEDGESDDEEIVFEQAEVVEEEEGYWSDCSACWARRRDRERRGRAVRRFGNRVTNVARAVEGRDSIQVYHHNHPYQREQHRGRNETPQANRRNANHVTFRSTNSIINGSIDNNGQSTAAETPSFRGLVDRIVSTTRQLRQGQGEQPVRHLRSWARVLEDLQRGANAAAASDTTADSTVAARAGRQNPAPRTAVGRAANVAGDDGNGAREAQAQTQNQARPRRATSYFMSGGRSASNNRRRRR</sequence>
<feature type="compositionally biased region" description="Low complexity" evidence="1">
    <location>
        <begin position="261"/>
        <end position="271"/>
    </location>
</feature>
<protein>
    <submittedName>
        <fullName evidence="2">Uncharacterized protein</fullName>
    </submittedName>
</protein>
<evidence type="ECO:0000256" key="1">
    <source>
        <dbReference type="SAM" id="MobiDB-lite"/>
    </source>
</evidence>
<dbReference type="AlphaFoldDB" id="A0A2P4ZKV6"/>